<evidence type="ECO:0000313" key="1">
    <source>
        <dbReference type="EMBL" id="WVZ96666.1"/>
    </source>
</evidence>
<protein>
    <submittedName>
        <fullName evidence="1">Uncharacterized protein</fullName>
    </submittedName>
</protein>
<dbReference type="Proteomes" id="UP001341281">
    <property type="component" value="Chromosome 10"/>
</dbReference>
<sequence length="60" mass="6445">MFIFIISRPFNIPSRAVIFMAEGPILTLSLPDGSLDGNRASMFPGGKVASSVAVEFTKEL</sequence>
<accession>A0AAQ3XEB3</accession>
<dbReference type="AlphaFoldDB" id="A0AAQ3XEB3"/>
<name>A0AAQ3XEB3_PASNO</name>
<evidence type="ECO:0000313" key="2">
    <source>
        <dbReference type="Proteomes" id="UP001341281"/>
    </source>
</evidence>
<gene>
    <name evidence="1" type="ORF">U9M48_042273</name>
</gene>
<proteinExistence type="predicted"/>
<keyword evidence="2" id="KW-1185">Reference proteome</keyword>
<reference evidence="1 2" key="1">
    <citation type="submission" date="2024-02" db="EMBL/GenBank/DDBJ databases">
        <title>High-quality chromosome-scale genome assembly of Pensacola bahiagrass (Paspalum notatum Flugge var. saurae).</title>
        <authorList>
            <person name="Vega J.M."/>
            <person name="Podio M."/>
            <person name="Orjuela J."/>
            <person name="Siena L.A."/>
            <person name="Pessino S.C."/>
            <person name="Combes M.C."/>
            <person name="Mariac C."/>
            <person name="Albertini E."/>
            <person name="Pupilli F."/>
            <person name="Ortiz J.P.A."/>
            <person name="Leblanc O."/>
        </authorList>
    </citation>
    <scope>NUCLEOTIDE SEQUENCE [LARGE SCALE GENOMIC DNA]</scope>
    <source>
        <strain evidence="1">R1</strain>
        <tissue evidence="1">Leaf</tissue>
    </source>
</reference>
<organism evidence="1 2">
    <name type="scientific">Paspalum notatum var. saurae</name>
    <dbReference type="NCBI Taxonomy" id="547442"/>
    <lineage>
        <taxon>Eukaryota</taxon>
        <taxon>Viridiplantae</taxon>
        <taxon>Streptophyta</taxon>
        <taxon>Embryophyta</taxon>
        <taxon>Tracheophyta</taxon>
        <taxon>Spermatophyta</taxon>
        <taxon>Magnoliopsida</taxon>
        <taxon>Liliopsida</taxon>
        <taxon>Poales</taxon>
        <taxon>Poaceae</taxon>
        <taxon>PACMAD clade</taxon>
        <taxon>Panicoideae</taxon>
        <taxon>Andropogonodae</taxon>
        <taxon>Paspaleae</taxon>
        <taxon>Paspalinae</taxon>
        <taxon>Paspalum</taxon>
    </lineage>
</organism>
<dbReference type="EMBL" id="CP144754">
    <property type="protein sequence ID" value="WVZ96666.1"/>
    <property type="molecule type" value="Genomic_DNA"/>
</dbReference>